<gene>
    <name evidence="1" type="ORF">ISU02_16740</name>
</gene>
<evidence type="ECO:0000313" key="2">
    <source>
        <dbReference type="Proteomes" id="UP000614200"/>
    </source>
</evidence>
<comment type="caution">
    <text evidence="1">The sequence shown here is derived from an EMBL/GenBank/DDBJ whole genome shotgun (WGS) entry which is preliminary data.</text>
</comment>
<dbReference type="RefSeq" id="WP_194703001.1">
    <property type="nucleotide sequence ID" value="NZ_JADKNH010000010.1"/>
</dbReference>
<dbReference type="InterPro" id="IPR013324">
    <property type="entry name" value="RNA_pol_sigma_r3/r4-like"/>
</dbReference>
<accession>A0ABR9ZWE1</accession>
<dbReference type="Gene3D" id="1.20.140.160">
    <property type="match status" value="1"/>
</dbReference>
<evidence type="ECO:0000313" key="1">
    <source>
        <dbReference type="EMBL" id="MBF4694763.1"/>
    </source>
</evidence>
<sequence>MNKKNENKKERKAFYIPIDGILYETSEEVYTAYYRMDRRERYLDERSRKHELSLETLSGSEYPVENKMVEQPVSLEDEVITGVMIESLLKALTTLSEEEKWLINELFFCGKSERELSAETGVPRKTISYRKEKVLNRLKKVIKN</sequence>
<dbReference type="Proteomes" id="UP000614200">
    <property type="component" value="Unassembled WGS sequence"/>
</dbReference>
<dbReference type="EMBL" id="JADKNH010000010">
    <property type="protein sequence ID" value="MBF4694763.1"/>
    <property type="molecule type" value="Genomic_DNA"/>
</dbReference>
<proteinExistence type="predicted"/>
<protein>
    <submittedName>
        <fullName evidence="1">Sigma-70 family RNA polymerase sigma factor</fullName>
    </submittedName>
</protein>
<keyword evidence="2" id="KW-1185">Reference proteome</keyword>
<dbReference type="SUPFAM" id="SSF88659">
    <property type="entry name" value="Sigma3 and sigma4 domains of RNA polymerase sigma factors"/>
    <property type="match status" value="1"/>
</dbReference>
<reference evidence="1 2" key="1">
    <citation type="submission" date="2020-11" db="EMBL/GenBank/DDBJ databases">
        <title>Fusibacter basophilias sp. nov.</title>
        <authorList>
            <person name="Qiu D."/>
        </authorList>
    </citation>
    <scope>NUCLEOTIDE SEQUENCE [LARGE SCALE GENOMIC DNA]</scope>
    <source>
        <strain evidence="1 2">Q10-2</strain>
    </source>
</reference>
<name>A0ABR9ZWE1_9FIRM</name>
<organism evidence="1 2">
    <name type="scientific">Fusibacter ferrireducens</name>
    <dbReference type="NCBI Taxonomy" id="2785058"/>
    <lineage>
        <taxon>Bacteria</taxon>
        <taxon>Bacillati</taxon>
        <taxon>Bacillota</taxon>
        <taxon>Clostridia</taxon>
        <taxon>Eubacteriales</taxon>
        <taxon>Eubacteriales Family XII. Incertae Sedis</taxon>
        <taxon>Fusibacter</taxon>
    </lineage>
</organism>